<accession>A0A4Y2ERY4</accession>
<evidence type="ECO:0000313" key="1">
    <source>
        <dbReference type="EMBL" id="GBM30665.1"/>
    </source>
</evidence>
<sequence length="119" mass="13343">MRTGARLIMFVSLRRFSSRRLTPPTFGFAGPRCGGQKLPVLVFPSTHLIIRDDFSANIERYDLCEKLFFANCEGAGDRVLMGAEGYTIARGKSPPQEHKRFAGAFLVVKQTSRMQIFSP</sequence>
<dbReference type="EMBL" id="BGPR01000666">
    <property type="protein sequence ID" value="GBM30665.1"/>
    <property type="molecule type" value="Genomic_DNA"/>
</dbReference>
<dbReference type="AlphaFoldDB" id="A0A4Y2ERY4"/>
<dbReference type="Proteomes" id="UP000499080">
    <property type="component" value="Unassembled WGS sequence"/>
</dbReference>
<protein>
    <submittedName>
        <fullName evidence="1">Uncharacterized protein</fullName>
    </submittedName>
</protein>
<proteinExistence type="predicted"/>
<comment type="caution">
    <text evidence="1">The sequence shown here is derived from an EMBL/GenBank/DDBJ whole genome shotgun (WGS) entry which is preliminary data.</text>
</comment>
<organism evidence="1 2">
    <name type="scientific">Araneus ventricosus</name>
    <name type="common">Orbweaver spider</name>
    <name type="synonym">Epeira ventricosa</name>
    <dbReference type="NCBI Taxonomy" id="182803"/>
    <lineage>
        <taxon>Eukaryota</taxon>
        <taxon>Metazoa</taxon>
        <taxon>Ecdysozoa</taxon>
        <taxon>Arthropoda</taxon>
        <taxon>Chelicerata</taxon>
        <taxon>Arachnida</taxon>
        <taxon>Araneae</taxon>
        <taxon>Araneomorphae</taxon>
        <taxon>Entelegynae</taxon>
        <taxon>Araneoidea</taxon>
        <taxon>Araneidae</taxon>
        <taxon>Araneus</taxon>
    </lineage>
</organism>
<gene>
    <name evidence="1" type="ORF">AVEN_203328_1</name>
</gene>
<keyword evidence="2" id="KW-1185">Reference proteome</keyword>
<evidence type="ECO:0000313" key="2">
    <source>
        <dbReference type="Proteomes" id="UP000499080"/>
    </source>
</evidence>
<name>A0A4Y2ERY4_ARAVE</name>
<reference evidence="1 2" key="1">
    <citation type="journal article" date="2019" name="Sci. Rep.">
        <title>Orb-weaving spider Araneus ventricosus genome elucidates the spidroin gene catalogue.</title>
        <authorList>
            <person name="Kono N."/>
            <person name="Nakamura H."/>
            <person name="Ohtoshi R."/>
            <person name="Moran D.A.P."/>
            <person name="Shinohara A."/>
            <person name="Yoshida Y."/>
            <person name="Fujiwara M."/>
            <person name="Mori M."/>
            <person name="Tomita M."/>
            <person name="Arakawa K."/>
        </authorList>
    </citation>
    <scope>NUCLEOTIDE SEQUENCE [LARGE SCALE GENOMIC DNA]</scope>
</reference>